<dbReference type="EMBL" id="MAEI02000001">
    <property type="protein sequence ID" value="MEO1782331.1"/>
    <property type="molecule type" value="Genomic_DNA"/>
</dbReference>
<dbReference type="InterPro" id="IPR001882">
    <property type="entry name" value="Biotin_BS"/>
</dbReference>
<keyword evidence="5 8" id="KW-0443">Lipid metabolism</keyword>
<dbReference type="InterPro" id="IPR011053">
    <property type="entry name" value="Single_hybrid_motif"/>
</dbReference>
<comment type="caution">
    <text evidence="10">The sequence shown here is derived from an EMBL/GenBank/DDBJ whole genome shotgun (WGS) entry which is preliminary data.</text>
</comment>
<dbReference type="Proteomes" id="UP001429357">
    <property type="component" value="Unassembled WGS sequence"/>
</dbReference>
<keyword evidence="11" id="KW-1185">Reference proteome</keyword>
<protein>
    <recommendedName>
        <fullName evidence="2 8">Biotin carboxyl carrier protein of acetyl-CoA carboxylase</fullName>
    </recommendedName>
</protein>
<dbReference type="SUPFAM" id="SSF51230">
    <property type="entry name" value="Single hybrid motif"/>
    <property type="match status" value="1"/>
</dbReference>
<reference evidence="10" key="1">
    <citation type="submission" date="2016-06" db="EMBL/GenBank/DDBJ databases">
        <authorList>
            <person name="Van Tyne D."/>
        </authorList>
    </citation>
    <scope>NUCLEOTIDE SEQUENCE</scope>
    <source>
        <strain evidence="10">JM9A</strain>
    </source>
</reference>
<dbReference type="PANTHER" id="PTHR45266:SF3">
    <property type="entry name" value="OXALOACETATE DECARBOXYLASE ALPHA CHAIN"/>
    <property type="match status" value="1"/>
</dbReference>
<dbReference type="PRINTS" id="PR01071">
    <property type="entry name" value="ACOABIOTINCC"/>
</dbReference>
<dbReference type="CDD" id="cd06850">
    <property type="entry name" value="biotinyl_domain"/>
    <property type="match status" value="1"/>
</dbReference>
<evidence type="ECO:0000313" key="10">
    <source>
        <dbReference type="EMBL" id="MEO1782331.1"/>
    </source>
</evidence>
<evidence type="ECO:0000256" key="6">
    <source>
        <dbReference type="ARBA" id="ARBA00023160"/>
    </source>
</evidence>
<dbReference type="PROSITE" id="PS00188">
    <property type="entry name" value="BIOTIN"/>
    <property type="match status" value="1"/>
</dbReference>
<dbReference type="Pfam" id="PF00364">
    <property type="entry name" value="Biotin_lipoyl"/>
    <property type="match status" value="1"/>
</dbReference>
<organism evidence="10 11">
    <name type="scientific">Enterococcus diestrammenae</name>
    <dbReference type="NCBI Taxonomy" id="1155073"/>
    <lineage>
        <taxon>Bacteria</taxon>
        <taxon>Bacillati</taxon>
        <taxon>Bacillota</taxon>
        <taxon>Bacilli</taxon>
        <taxon>Lactobacillales</taxon>
        <taxon>Enterococcaceae</taxon>
        <taxon>Enterococcus</taxon>
    </lineage>
</organism>
<gene>
    <name evidence="10" type="ORF">BAU18_001925</name>
</gene>
<dbReference type="PROSITE" id="PS50968">
    <property type="entry name" value="BIOTINYL_LIPOYL"/>
    <property type="match status" value="1"/>
</dbReference>
<comment type="pathway">
    <text evidence="1 8">Lipid metabolism; fatty acid biosynthesis.</text>
</comment>
<dbReference type="Gene3D" id="2.40.50.100">
    <property type="match status" value="1"/>
</dbReference>
<dbReference type="RefSeq" id="WP_161868914.1">
    <property type="nucleotide sequence ID" value="NZ_MAEI02000001.1"/>
</dbReference>
<keyword evidence="7 8" id="KW-0092">Biotin</keyword>
<dbReference type="InterPro" id="IPR050709">
    <property type="entry name" value="Biotin_Carboxyl_Carrier/Decarb"/>
</dbReference>
<accession>A0ABV0F6T4</accession>
<evidence type="ECO:0000256" key="8">
    <source>
        <dbReference type="RuleBase" id="RU364072"/>
    </source>
</evidence>
<evidence type="ECO:0000256" key="7">
    <source>
        <dbReference type="ARBA" id="ARBA00023267"/>
    </source>
</evidence>
<evidence type="ECO:0000256" key="4">
    <source>
        <dbReference type="ARBA" id="ARBA00022832"/>
    </source>
</evidence>
<evidence type="ECO:0000256" key="3">
    <source>
        <dbReference type="ARBA" id="ARBA00022516"/>
    </source>
</evidence>
<reference evidence="10" key="2">
    <citation type="submission" date="2024-02" db="EMBL/GenBank/DDBJ databases">
        <title>The Genome Sequence of Enterococcus diestrammenae JM9A.</title>
        <authorList>
            <person name="Earl A."/>
            <person name="Manson A."/>
            <person name="Gilmore M."/>
            <person name="Sanders J."/>
            <person name="Shea T."/>
            <person name="Howe W."/>
            <person name="Livny J."/>
            <person name="Cuomo C."/>
            <person name="Neafsey D."/>
            <person name="Birren B."/>
        </authorList>
    </citation>
    <scope>NUCLEOTIDE SEQUENCE</scope>
    <source>
        <strain evidence="10">JM9A</strain>
    </source>
</reference>
<proteinExistence type="predicted"/>
<sequence>MKIQEIKELLGQFDASTLTEFDLKDSGFELYFNKNSESRKTVTAGSATSTPAVPVAMEGSASHQLQLANNSLANETIQNVAPEAPASDVTGTEIVSPVVGIVYLQPAPDQPAFKAVGDRVKKGEVVCIVEAMKVMNEITADIDGEIVAIKVENEQVVEFNQPLFIVKEG</sequence>
<keyword evidence="3 8" id="KW-0444">Lipid biosynthesis</keyword>
<keyword evidence="6 8" id="KW-0275">Fatty acid biosynthesis</keyword>
<evidence type="ECO:0000256" key="1">
    <source>
        <dbReference type="ARBA" id="ARBA00005194"/>
    </source>
</evidence>
<dbReference type="InterPro" id="IPR001249">
    <property type="entry name" value="AcCoA_biotinCC"/>
</dbReference>
<dbReference type="InterPro" id="IPR000089">
    <property type="entry name" value="Biotin_lipoyl"/>
</dbReference>
<name>A0ABV0F6T4_9ENTE</name>
<dbReference type="PANTHER" id="PTHR45266">
    <property type="entry name" value="OXALOACETATE DECARBOXYLASE ALPHA CHAIN"/>
    <property type="match status" value="1"/>
</dbReference>
<evidence type="ECO:0000256" key="5">
    <source>
        <dbReference type="ARBA" id="ARBA00023098"/>
    </source>
</evidence>
<evidence type="ECO:0000259" key="9">
    <source>
        <dbReference type="PROSITE" id="PS50968"/>
    </source>
</evidence>
<evidence type="ECO:0000256" key="2">
    <source>
        <dbReference type="ARBA" id="ARBA00017562"/>
    </source>
</evidence>
<keyword evidence="4 8" id="KW-0276">Fatty acid metabolism</keyword>
<dbReference type="NCBIfam" id="TIGR00531">
    <property type="entry name" value="BCCP"/>
    <property type="match status" value="1"/>
</dbReference>
<feature type="domain" description="Lipoyl-binding" evidence="9">
    <location>
        <begin position="91"/>
        <end position="167"/>
    </location>
</feature>
<comment type="function">
    <text evidence="8">This protein is a component of the acetyl coenzyme A carboxylase complex; first, biotin carboxylase catalyzes the carboxylation of the carrier protein and then the transcarboxylase transfers the carboxyl group to form malonyl-CoA.</text>
</comment>
<evidence type="ECO:0000313" key="11">
    <source>
        <dbReference type="Proteomes" id="UP001429357"/>
    </source>
</evidence>